<organism evidence="4 5">
    <name type="scientific">Guyparkeria halophila</name>
    <dbReference type="NCBI Taxonomy" id="47960"/>
    <lineage>
        <taxon>Bacteria</taxon>
        <taxon>Pseudomonadati</taxon>
        <taxon>Pseudomonadota</taxon>
        <taxon>Gammaproteobacteria</taxon>
        <taxon>Chromatiales</taxon>
        <taxon>Thioalkalibacteraceae</taxon>
        <taxon>Guyparkeria</taxon>
    </lineage>
</organism>
<feature type="transmembrane region" description="Helical" evidence="2">
    <location>
        <begin position="7"/>
        <end position="29"/>
    </location>
</feature>
<evidence type="ECO:0000313" key="5">
    <source>
        <dbReference type="Proteomes" id="UP001327459"/>
    </source>
</evidence>
<dbReference type="InterPro" id="IPR007844">
    <property type="entry name" value="AsmA"/>
</dbReference>
<reference evidence="4 5" key="1">
    <citation type="submission" date="2023-11" db="EMBL/GenBank/DDBJ databases">
        <title>MicrobeMod: A computational toolkit for identifying prokaryotic methylation and restriction-modification with nanopore sequencing.</title>
        <authorList>
            <person name="Crits-Christoph A."/>
            <person name="Kang S.C."/>
            <person name="Lee H."/>
            <person name="Ostrov N."/>
        </authorList>
    </citation>
    <scope>NUCLEOTIDE SEQUENCE [LARGE SCALE GENOMIC DNA]</scope>
    <source>
        <strain evidence="4 5">ATCC 49870</strain>
    </source>
</reference>
<dbReference type="Pfam" id="PF05170">
    <property type="entry name" value="AsmA"/>
    <property type="match status" value="1"/>
</dbReference>
<feature type="domain" description="AsmA" evidence="3">
    <location>
        <begin position="1"/>
        <end position="694"/>
    </location>
</feature>
<keyword evidence="2" id="KW-0472">Membrane</keyword>
<evidence type="ECO:0000256" key="1">
    <source>
        <dbReference type="SAM" id="MobiDB-lite"/>
    </source>
</evidence>
<dbReference type="PANTHER" id="PTHR30441:SF4">
    <property type="entry name" value="PROTEIN ASMA"/>
    <property type="match status" value="1"/>
</dbReference>
<feature type="compositionally biased region" description="Low complexity" evidence="1">
    <location>
        <begin position="491"/>
        <end position="504"/>
    </location>
</feature>
<keyword evidence="5" id="KW-1185">Reference proteome</keyword>
<evidence type="ECO:0000313" key="4">
    <source>
        <dbReference type="EMBL" id="WQH16712.1"/>
    </source>
</evidence>
<dbReference type="PANTHER" id="PTHR30441">
    <property type="entry name" value="DUF748 DOMAIN-CONTAINING PROTEIN"/>
    <property type="match status" value="1"/>
</dbReference>
<feature type="region of interest" description="Disordered" evidence="1">
    <location>
        <begin position="135"/>
        <end position="156"/>
    </location>
</feature>
<accession>A0ABZ0YZL5</accession>
<dbReference type="Proteomes" id="UP001327459">
    <property type="component" value="Chromosome"/>
</dbReference>
<dbReference type="RefSeq" id="WP_322521701.1">
    <property type="nucleotide sequence ID" value="NZ_CP140153.1"/>
</dbReference>
<evidence type="ECO:0000256" key="2">
    <source>
        <dbReference type="SAM" id="Phobius"/>
    </source>
</evidence>
<evidence type="ECO:0000259" key="3">
    <source>
        <dbReference type="Pfam" id="PF05170"/>
    </source>
</evidence>
<name>A0ABZ0YZL5_9GAMM</name>
<proteinExistence type="predicted"/>
<gene>
    <name evidence="4" type="ORF">SR882_02080</name>
</gene>
<feature type="region of interest" description="Disordered" evidence="1">
    <location>
        <begin position="473"/>
        <end position="505"/>
    </location>
</feature>
<dbReference type="EMBL" id="CP140153">
    <property type="protein sequence ID" value="WQH16712.1"/>
    <property type="molecule type" value="Genomic_DNA"/>
</dbReference>
<keyword evidence="2" id="KW-1133">Transmembrane helix</keyword>
<protein>
    <submittedName>
        <fullName evidence="4">AsmA family protein</fullName>
    </submittedName>
</protein>
<dbReference type="InterPro" id="IPR052894">
    <property type="entry name" value="AsmA-related"/>
</dbReference>
<keyword evidence="2" id="KW-0812">Transmembrane</keyword>
<sequence>MKWIKRIGLLIVAIVMVAILAIVAFALTFDPNDYKPQIAAQVEKQTGRSIQFNGDLSVTIFPWLGAATEDVVLANAEGFEPEAMVEIKRLEAQAALLPLLRGEFEIGTLLLEDAQIHLTRHEDGRNNWDDLLERSAESAEASTGEPDTVEPQDGDGPAMVLTVGGVDIRNATLHWRDEQADQQLTIDGLDLTTGELADGAQTDIELVSGFRLAMPDMPVLSGSVDLSTRAQLWLDRQDMLFEGIELNLVASHEEGIEAGLPERIEAMLQVEKADVRLAKSQARLDGVVLDLNGKGVGPLTYLESRLETVLEADWSAERYQLPRLSLSADLKGLPEVDGTLSVSASAMVDADLAAGTASISDLVLASDPVRASGQVDVGGLDSGELVASGPIEIAAFDPRELADRLGMTVPEMRSDEALRAFALTGQIDVTPARAMLNELRITLDDNELTGRAGIDNLETGRLFARLQGGDLNANPYLAPTTQDDKGDKDAGGSSESGNGGSAQSVAAARSAEIELPVETLRGLNLDARLQLASLRYEDYRLTSPVVHVTAAGGRVQLAELTANAFDGAINASGGLDVRGEVPSYAGKGRVQGVSLQPLLTAVMDEDRLLGKGDVAFDVTTQGKRVDQLKSGLDGTADFALRDGKVKGFDIGYLLRRAQARLEGQTEPEPEELSTDFTAITGTAAIRNGVVRNDDLAGSSPLLRVAGEGQVDLPREEIDYGLTVTVVNTATGQGGKDLERLKQVPVPIRIKGTFSDPSISLDLESLAKEAVKSEVKERVEEEIDKRLKDKGGDAVKELIKGFGL</sequence>